<keyword evidence="2" id="KW-1185">Reference proteome</keyword>
<dbReference type="PANTHER" id="PTHR12277:SF81">
    <property type="entry name" value="PROTEIN ABHD13"/>
    <property type="match status" value="1"/>
</dbReference>
<dbReference type="SUPFAM" id="SSF53474">
    <property type="entry name" value="alpha/beta-Hydrolases"/>
    <property type="match status" value="1"/>
</dbReference>
<dbReference type="AlphaFoldDB" id="A0A402D4B7"/>
<evidence type="ECO:0000313" key="2">
    <source>
        <dbReference type="Proteomes" id="UP000287394"/>
    </source>
</evidence>
<dbReference type="Gene3D" id="3.40.50.1820">
    <property type="entry name" value="alpha/beta hydrolase"/>
    <property type="match status" value="1"/>
</dbReference>
<protein>
    <submittedName>
        <fullName evidence="1">Uncharacterized protein</fullName>
    </submittedName>
</protein>
<evidence type="ECO:0000313" key="1">
    <source>
        <dbReference type="EMBL" id="BDI29212.1"/>
    </source>
</evidence>
<organism evidence="1 2">
    <name type="scientific">Capsulimonas corticalis</name>
    <dbReference type="NCBI Taxonomy" id="2219043"/>
    <lineage>
        <taxon>Bacteria</taxon>
        <taxon>Bacillati</taxon>
        <taxon>Armatimonadota</taxon>
        <taxon>Armatimonadia</taxon>
        <taxon>Capsulimonadales</taxon>
        <taxon>Capsulimonadaceae</taxon>
        <taxon>Capsulimonas</taxon>
    </lineage>
</organism>
<dbReference type="RefSeq" id="WP_119324342.1">
    <property type="nucleotide sequence ID" value="NZ_AP025739.1"/>
</dbReference>
<dbReference type="InterPro" id="IPR000073">
    <property type="entry name" value="AB_hydrolase_1"/>
</dbReference>
<dbReference type="KEGG" id="ccot:CCAX7_12630"/>
<dbReference type="PANTHER" id="PTHR12277">
    <property type="entry name" value="ALPHA/BETA HYDROLASE DOMAIN-CONTAINING PROTEIN"/>
    <property type="match status" value="1"/>
</dbReference>
<sequence length="305" mass="33016">MAELTFSTKSKPSARRRIARTLVTIFTIPCVIYMALLTYLYFNQRALIFPGSLSQNKTNAHLSVAPSGCELLDLPTGQGKIAAIFGRAETPDGAVDPSAGKRPTVLYFYGNGGSIVSSLEQMKHFQKLDMNVLVADYPGFGMSPGVASEEACYGAADAVYRYARARPEIDPAKLIVAGWSLGSAVAIDLASKHPCAGLITFSAFTSMAEMGNSQYPIVPLPIIRAILKYRFASEEKIRRVGCPVLIGHSRDDHFVPYRMADRLASAAGGPATRLTTVGSDHSDFFANDSPQIFEAIGKFVHQTLR</sequence>
<gene>
    <name evidence="1" type="ORF">CCAX7_12630</name>
</gene>
<name>A0A402D4B7_9BACT</name>
<dbReference type="EMBL" id="AP025739">
    <property type="protein sequence ID" value="BDI29212.1"/>
    <property type="molecule type" value="Genomic_DNA"/>
</dbReference>
<dbReference type="FunCoup" id="A0A402D4B7">
    <property type="interactions" value="24"/>
</dbReference>
<dbReference type="InterPro" id="IPR029058">
    <property type="entry name" value="AB_hydrolase_fold"/>
</dbReference>
<dbReference type="Pfam" id="PF00561">
    <property type="entry name" value="Abhydrolase_1"/>
    <property type="match status" value="1"/>
</dbReference>
<dbReference type="OrthoDB" id="9777090at2"/>
<reference evidence="1 2" key="1">
    <citation type="journal article" date="2019" name="Int. J. Syst. Evol. Microbiol.">
        <title>Capsulimonas corticalis gen. nov., sp. nov., an aerobic capsulated bacterium, of a novel bacterial order, Capsulimonadales ord. nov., of the class Armatimonadia of the phylum Armatimonadetes.</title>
        <authorList>
            <person name="Li J."/>
            <person name="Kudo C."/>
            <person name="Tonouchi A."/>
        </authorList>
    </citation>
    <scope>NUCLEOTIDE SEQUENCE [LARGE SCALE GENOMIC DNA]</scope>
    <source>
        <strain evidence="1 2">AX-7</strain>
    </source>
</reference>
<accession>A0A402D4B7</accession>
<dbReference type="Proteomes" id="UP000287394">
    <property type="component" value="Chromosome"/>
</dbReference>
<proteinExistence type="predicted"/>